<dbReference type="EMBL" id="FQUX01000005">
    <property type="protein sequence ID" value="SHF53570.1"/>
    <property type="molecule type" value="Genomic_DNA"/>
</dbReference>
<evidence type="ECO:0000313" key="4">
    <source>
        <dbReference type="Proteomes" id="UP000184406"/>
    </source>
</evidence>
<feature type="domain" description="VanZ-like" evidence="2">
    <location>
        <begin position="22"/>
        <end position="106"/>
    </location>
</feature>
<gene>
    <name evidence="3" type="ORF">SAMN03080594_10529</name>
</gene>
<evidence type="ECO:0000313" key="3">
    <source>
        <dbReference type="EMBL" id="SHF53570.1"/>
    </source>
</evidence>
<organism evidence="3 4">
    <name type="scientific">Arenibacter palladensis</name>
    <dbReference type="NCBI Taxonomy" id="237373"/>
    <lineage>
        <taxon>Bacteria</taxon>
        <taxon>Pseudomonadati</taxon>
        <taxon>Bacteroidota</taxon>
        <taxon>Flavobacteriia</taxon>
        <taxon>Flavobacteriales</taxon>
        <taxon>Flavobacteriaceae</taxon>
        <taxon>Arenibacter</taxon>
    </lineage>
</organism>
<keyword evidence="1" id="KW-0472">Membrane</keyword>
<feature type="transmembrane region" description="Helical" evidence="1">
    <location>
        <begin position="91"/>
        <end position="109"/>
    </location>
</feature>
<evidence type="ECO:0000259" key="2">
    <source>
        <dbReference type="Pfam" id="PF04892"/>
    </source>
</evidence>
<proteinExistence type="predicted"/>
<sequence length="119" mass="13525">MVFITTLSLFSFEEDSVPSIEIPHFDKLVHFSFYFVFTALGCFAFREMDRRNTPLKKAIVKIVLYAVVYGIIIEVLQGVATKNREPDLLDVLANSLGALFGSFSVKYIFSGKTSLKWMK</sequence>
<keyword evidence="1" id="KW-1133">Transmembrane helix</keyword>
<feature type="transmembrane region" description="Helical" evidence="1">
    <location>
        <begin position="58"/>
        <end position="79"/>
    </location>
</feature>
<dbReference type="Pfam" id="PF04892">
    <property type="entry name" value="VanZ"/>
    <property type="match status" value="1"/>
</dbReference>
<dbReference type="PANTHER" id="PTHR28008">
    <property type="entry name" value="DOMAIN PROTEIN, PUTATIVE (AFU_ORTHOLOGUE AFUA_3G10980)-RELATED"/>
    <property type="match status" value="1"/>
</dbReference>
<dbReference type="InterPro" id="IPR006976">
    <property type="entry name" value="VanZ-like"/>
</dbReference>
<name>A0A1M5CFV6_9FLAO</name>
<feature type="transmembrane region" description="Helical" evidence="1">
    <location>
        <begin position="28"/>
        <end position="46"/>
    </location>
</feature>
<accession>A0A1M5CFV6</accession>
<dbReference type="NCBIfam" id="NF037970">
    <property type="entry name" value="vanZ_1"/>
    <property type="match status" value="1"/>
</dbReference>
<reference evidence="4" key="1">
    <citation type="submission" date="2016-11" db="EMBL/GenBank/DDBJ databases">
        <authorList>
            <person name="Varghese N."/>
            <person name="Submissions S."/>
        </authorList>
    </citation>
    <scope>NUCLEOTIDE SEQUENCE [LARGE SCALE GENOMIC DNA]</scope>
    <source>
        <strain evidence="4">DSM 17539</strain>
    </source>
</reference>
<keyword evidence="4" id="KW-1185">Reference proteome</keyword>
<dbReference type="AlphaFoldDB" id="A0A1M5CFV6"/>
<evidence type="ECO:0000256" key="1">
    <source>
        <dbReference type="SAM" id="Phobius"/>
    </source>
</evidence>
<dbReference type="Proteomes" id="UP000184406">
    <property type="component" value="Unassembled WGS sequence"/>
</dbReference>
<keyword evidence="1" id="KW-0812">Transmembrane</keyword>
<protein>
    <submittedName>
        <fullName evidence="3">VanZ like family protein</fullName>
    </submittedName>
</protein>
<dbReference type="PANTHER" id="PTHR28008:SF1">
    <property type="entry name" value="DOMAIN PROTEIN, PUTATIVE (AFU_ORTHOLOGUE AFUA_3G10980)-RELATED"/>
    <property type="match status" value="1"/>
</dbReference>